<comment type="caution">
    <text evidence="16">The sequence shown here is derived from an EMBL/GenBank/DDBJ whole genome shotgun (WGS) entry which is preliminary data.</text>
</comment>
<dbReference type="PANTHER" id="PTHR48083:SF33">
    <property type="entry name" value="ACYL-COENZYME A DEHYDROGENASE"/>
    <property type="match status" value="1"/>
</dbReference>
<feature type="domain" description="Acyl-CoA dehydrogenase/oxidase N-terminal" evidence="14">
    <location>
        <begin position="131"/>
        <end position="238"/>
    </location>
</feature>
<feature type="domain" description="Acyl-CoA dehydrogenase C-terminal bacterial-type" evidence="15">
    <location>
        <begin position="519"/>
        <end position="798"/>
    </location>
</feature>
<evidence type="ECO:0000256" key="10">
    <source>
        <dbReference type="ARBA" id="ARBA00047882"/>
    </source>
</evidence>
<dbReference type="SUPFAM" id="SSF47203">
    <property type="entry name" value="Acyl-CoA dehydrogenase C-terminal domain-like"/>
    <property type="match status" value="1"/>
</dbReference>
<comment type="similarity">
    <text evidence="3">Belongs to the acyl-CoA dehydrogenase family.</text>
</comment>
<dbReference type="InterPro" id="IPR009075">
    <property type="entry name" value="AcylCo_DH/oxidase_C"/>
</dbReference>
<organism evidence="16 17">
    <name type="scientific">Thalassolituus maritimus</name>
    <dbReference type="NCBI Taxonomy" id="484498"/>
    <lineage>
        <taxon>Bacteria</taxon>
        <taxon>Pseudomonadati</taxon>
        <taxon>Pseudomonadota</taxon>
        <taxon>Gammaproteobacteria</taxon>
        <taxon>Oceanospirillales</taxon>
        <taxon>Oceanospirillaceae</taxon>
        <taxon>Thalassolituus</taxon>
    </lineage>
</organism>
<evidence type="ECO:0000256" key="5">
    <source>
        <dbReference type="ARBA" id="ARBA00012040"/>
    </source>
</evidence>
<dbReference type="CDD" id="cd00567">
    <property type="entry name" value="ACAD"/>
    <property type="match status" value="1"/>
</dbReference>
<keyword evidence="12" id="KW-0472">Membrane</keyword>
<dbReference type="EC" id="1.3.8.8" evidence="5"/>
<dbReference type="Gene3D" id="1.20.140.10">
    <property type="entry name" value="Butyryl-CoA Dehydrogenase, subunit A, domain 3"/>
    <property type="match status" value="1"/>
</dbReference>
<evidence type="ECO:0000256" key="7">
    <source>
        <dbReference type="ARBA" id="ARBA00022630"/>
    </source>
</evidence>
<feature type="transmembrane region" description="Helical" evidence="12">
    <location>
        <begin position="28"/>
        <end position="61"/>
    </location>
</feature>
<dbReference type="Gene3D" id="2.40.110.10">
    <property type="entry name" value="Butyryl-CoA Dehydrogenase, subunit A, domain 2"/>
    <property type="match status" value="1"/>
</dbReference>
<evidence type="ECO:0000256" key="4">
    <source>
        <dbReference type="ARBA" id="ARBA00012033"/>
    </source>
</evidence>
<dbReference type="NCBIfam" id="NF009586">
    <property type="entry name" value="PRK13026.1"/>
    <property type="match status" value="1"/>
</dbReference>
<evidence type="ECO:0000256" key="9">
    <source>
        <dbReference type="ARBA" id="ARBA00023002"/>
    </source>
</evidence>
<dbReference type="EMBL" id="BAABWH010000005">
    <property type="protein sequence ID" value="GAA6146020.1"/>
    <property type="molecule type" value="Genomic_DNA"/>
</dbReference>
<dbReference type="SUPFAM" id="SSF56645">
    <property type="entry name" value="Acyl-CoA dehydrogenase NM domain-like"/>
    <property type="match status" value="1"/>
</dbReference>
<dbReference type="NCBIfam" id="NF007000">
    <property type="entry name" value="PRK09463.1"/>
    <property type="match status" value="1"/>
</dbReference>
<evidence type="ECO:0000256" key="8">
    <source>
        <dbReference type="ARBA" id="ARBA00022827"/>
    </source>
</evidence>
<evidence type="ECO:0000256" key="3">
    <source>
        <dbReference type="ARBA" id="ARBA00009347"/>
    </source>
</evidence>
<evidence type="ECO:0000256" key="6">
    <source>
        <dbReference type="ARBA" id="ARBA00020144"/>
    </source>
</evidence>
<dbReference type="InterPro" id="IPR013786">
    <property type="entry name" value="AcylCoA_DH/ox_N"/>
</dbReference>
<evidence type="ECO:0000256" key="2">
    <source>
        <dbReference type="ARBA" id="ARBA00005005"/>
    </source>
</evidence>
<dbReference type="Pfam" id="PF02771">
    <property type="entry name" value="Acyl-CoA_dh_N"/>
    <property type="match status" value="1"/>
</dbReference>
<keyword evidence="12" id="KW-0812">Transmembrane</keyword>
<protein>
    <recommendedName>
        <fullName evidence="6">Acyl-coenzyme A dehydrogenase</fullName>
        <ecNumber evidence="4">1.3.8.7</ecNumber>
        <ecNumber evidence="5">1.3.8.8</ecNumber>
    </recommendedName>
</protein>
<name>A0ABQ0A0U5_9GAMM</name>
<proteinExistence type="inferred from homology"/>
<dbReference type="InterPro" id="IPR037069">
    <property type="entry name" value="AcylCoA_DH/ox_N_sf"/>
</dbReference>
<dbReference type="InterPro" id="IPR036250">
    <property type="entry name" value="AcylCo_DH-like_C"/>
</dbReference>
<keyword evidence="12" id="KW-1133">Transmembrane helix</keyword>
<accession>A0ABQ0A0U5</accession>
<evidence type="ECO:0000259" key="13">
    <source>
        <dbReference type="Pfam" id="PF00441"/>
    </source>
</evidence>
<reference evidence="16 17" key="1">
    <citation type="submission" date="2024-04" db="EMBL/GenBank/DDBJ databases">
        <title>Draft genome sequence of Thalassolituus maritimus NBRC 116585.</title>
        <authorList>
            <person name="Miyakawa T."/>
            <person name="Kusuya Y."/>
            <person name="Miura T."/>
        </authorList>
    </citation>
    <scope>NUCLEOTIDE SEQUENCE [LARGE SCALE GENOMIC DNA]</scope>
    <source>
        <strain evidence="16 17">5NW40-0001</strain>
    </source>
</reference>
<comment type="catalytic activity">
    <reaction evidence="10">
        <text>a medium-chain 2,3-saturated fatty acyl-CoA + oxidized [electron-transfer flavoprotein] + H(+) = a medium-chain (2E)-enoyl-CoA + reduced [electron-transfer flavoprotein]</text>
        <dbReference type="Rhea" id="RHEA:14477"/>
        <dbReference type="Rhea" id="RHEA-COMP:10685"/>
        <dbReference type="Rhea" id="RHEA-COMP:10686"/>
        <dbReference type="ChEBI" id="CHEBI:15378"/>
        <dbReference type="ChEBI" id="CHEBI:57692"/>
        <dbReference type="ChEBI" id="CHEBI:58307"/>
        <dbReference type="ChEBI" id="CHEBI:83723"/>
        <dbReference type="ChEBI" id="CHEBI:83726"/>
        <dbReference type="EC" id="1.3.8.7"/>
    </reaction>
</comment>
<evidence type="ECO:0000313" key="16">
    <source>
        <dbReference type="EMBL" id="GAA6146020.1"/>
    </source>
</evidence>
<dbReference type="InterPro" id="IPR015396">
    <property type="entry name" value="FadE_C"/>
</dbReference>
<dbReference type="InterPro" id="IPR009100">
    <property type="entry name" value="AcylCoA_DH/oxidase_NM_dom_sf"/>
</dbReference>
<dbReference type="RefSeq" id="WP_353295168.1">
    <property type="nucleotide sequence ID" value="NZ_BAABWH010000005.1"/>
</dbReference>
<evidence type="ECO:0000259" key="15">
    <source>
        <dbReference type="Pfam" id="PF09317"/>
    </source>
</evidence>
<comment type="catalytic activity">
    <reaction evidence="11">
        <text>a long-chain 2,3-saturated fatty acyl-CoA + oxidized [electron-transfer flavoprotein] + H(+) = a long-chain (2E)-enoyl-CoA + reduced [electron-transfer flavoprotein]</text>
        <dbReference type="Rhea" id="RHEA:17721"/>
        <dbReference type="Rhea" id="RHEA-COMP:10685"/>
        <dbReference type="Rhea" id="RHEA-COMP:10686"/>
        <dbReference type="ChEBI" id="CHEBI:15378"/>
        <dbReference type="ChEBI" id="CHEBI:57692"/>
        <dbReference type="ChEBI" id="CHEBI:58307"/>
        <dbReference type="ChEBI" id="CHEBI:83721"/>
        <dbReference type="ChEBI" id="CHEBI:83727"/>
        <dbReference type="EC" id="1.3.8.8"/>
    </reaction>
</comment>
<evidence type="ECO:0000259" key="14">
    <source>
        <dbReference type="Pfam" id="PF02771"/>
    </source>
</evidence>
<dbReference type="Pfam" id="PF00441">
    <property type="entry name" value="Acyl-CoA_dh_1"/>
    <property type="match status" value="1"/>
</dbReference>
<dbReference type="PANTHER" id="PTHR48083">
    <property type="entry name" value="MEDIUM-CHAIN SPECIFIC ACYL-COA DEHYDROGENASE, MITOCHONDRIAL-RELATED"/>
    <property type="match status" value="1"/>
</dbReference>
<keyword evidence="7" id="KW-0285">Flavoprotein</keyword>
<gene>
    <name evidence="16" type="ORF">NBRC116585_21380</name>
</gene>
<keyword evidence="9" id="KW-0560">Oxidoreductase</keyword>
<evidence type="ECO:0000313" key="17">
    <source>
        <dbReference type="Proteomes" id="UP001481413"/>
    </source>
</evidence>
<keyword evidence="17" id="KW-1185">Reference proteome</keyword>
<dbReference type="Pfam" id="PF09317">
    <property type="entry name" value="ACDH_C"/>
    <property type="match status" value="1"/>
</dbReference>
<dbReference type="InterPro" id="IPR046373">
    <property type="entry name" value="Acyl-CoA_Oxase/DH_mid-dom_sf"/>
</dbReference>
<comment type="pathway">
    <text evidence="2">Lipid metabolism; fatty acid beta-oxidation.</text>
</comment>
<evidence type="ECO:0000256" key="1">
    <source>
        <dbReference type="ARBA" id="ARBA00001974"/>
    </source>
</evidence>
<dbReference type="Gene3D" id="1.10.540.10">
    <property type="entry name" value="Acyl-CoA dehydrogenase/oxidase, N-terminal domain"/>
    <property type="match status" value="1"/>
</dbReference>
<evidence type="ECO:0000256" key="12">
    <source>
        <dbReference type="SAM" id="Phobius"/>
    </source>
</evidence>
<dbReference type="InterPro" id="IPR050741">
    <property type="entry name" value="Acyl-CoA_dehydrogenase"/>
</dbReference>
<sequence length="819" mass="89353">MTALYITVGAIVGAWVLAYYEAGSRLWTIFFAALLGAILTASGAGTLVMGIAFAIFAVPALIMNVKSIRAKVVTAPVFKGFKAVLPPMTSTEREALEAGDTWWDAEMFRGKPEWNKLLDDHKAAEYTAEEQSFMDNEVNELCAMLDDWKISFEDKDLPEEVWNFMREKRFFSMLISKEWGGLGFSAYAQSAVVTKLATRSLAGAVTVMVPNSLGPGELLMHYGTDEQKKHWLPGLADGTHIPCFALTGPEAGSDAGAIPDVGIVCEQEFEGKKTLGLKLTFSKRYITLAPVATCVGLAFKLYDPEGLLGDENKSDYGITCALLPADHPGVEIGNRHFPAAFMNGTVRGEDVFIPVDWIIGGVEKAGGGWRMLVECLSAGRGISLPALSAASSKVAYRMTGAYSRLRRQFKTPIGMFEGVQEANGRIAGYTYKLEAMRALTASAVDVCSPSVVTAIAKYHMTEMMRTVTTDAVDVHGGRAVQQGPRNYLATGYQGIPIAITVEGANILTRNLMIFGQGAIRCHPYVFPEMEAARDDNLSEFDNLFWGHIGYSANRAVRAFTYGLTGAAFVSSPTNGPMAKYYKQLTRMSCALAFTSDVTMGVLGGELKRMENLSARLADVLSELYMASAVLKYYYDNGETAEDLPHAEWNLQLSLFNIQTAFEEFIDNFPNPVVARILKTLVLPLGRSYKQPSDKLRNKIAAMMMEPTALRDRLTKEAYFGTSEDDVTGRMECAYNSLLAIEPVYNKFLKAVGKGKATGLTITEQLASAVANGIITQIEADGIAAFDKQRFDALATDEFTKEYIATSGKVANEAKIEQIA</sequence>
<keyword evidence="8" id="KW-0274">FAD</keyword>
<feature type="domain" description="Acyl-CoA dehydrogenase/oxidase C-terminal" evidence="13">
    <location>
        <begin position="366"/>
        <end position="510"/>
    </location>
</feature>
<comment type="cofactor">
    <cofactor evidence="1">
        <name>FAD</name>
        <dbReference type="ChEBI" id="CHEBI:57692"/>
    </cofactor>
</comment>
<evidence type="ECO:0000256" key="11">
    <source>
        <dbReference type="ARBA" id="ARBA00049247"/>
    </source>
</evidence>
<dbReference type="Proteomes" id="UP001481413">
    <property type="component" value="Unassembled WGS sequence"/>
</dbReference>
<dbReference type="EC" id="1.3.8.7" evidence="4"/>